<dbReference type="FunFam" id="3.40.50.2300:FF:000361">
    <property type="entry name" value="Two-component system response regulator"/>
    <property type="match status" value="1"/>
</dbReference>
<dbReference type="GO" id="GO:0003677">
    <property type="term" value="F:DNA binding"/>
    <property type="evidence" value="ECO:0007669"/>
    <property type="project" value="InterPro"/>
</dbReference>
<dbReference type="Pfam" id="PF00072">
    <property type="entry name" value="Response_reg"/>
    <property type="match status" value="1"/>
</dbReference>
<dbReference type="KEGG" id="mod:AS202_02920"/>
<dbReference type="InterPro" id="IPR046947">
    <property type="entry name" value="LytR-like"/>
</dbReference>
<protein>
    <submittedName>
        <fullName evidence="1">LytR family transcriptional regulator</fullName>
    </submittedName>
</protein>
<dbReference type="Pfam" id="PF04397">
    <property type="entry name" value="LytTR"/>
    <property type="match status" value="1"/>
</dbReference>
<dbReference type="SMART" id="SM00448">
    <property type="entry name" value="REC"/>
    <property type="match status" value="1"/>
</dbReference>
<dbReference type="PANTHER" id="PTHR37299">
    <property type="entry name" value="TRANSCRIPTIONAL REGULATOR-RELATED"/>
    <property type="match status" value="1"/>
</dbReference>
<dbReference type="eggNOG" id="COG3279">
    <property type="taxonomic scope" value="Bacteria"/>
</dbReference>
<sequence>MKIVIIEDEKPAARLLSRELEKLGLEVQHTLYSVSEAIPWFVQHEHPDLIFADIQLADGLSLEIFEQVEIKSAIIFVTSFDHYAIKAFKLNSIDYLLKPIEPTELLGAINKYKSQQRSTTQTVENLRQSIGGNSYAKRLMIKVGMQIKMVLVDEVVCFYREDRGVYVSTVEGKTHLLEEGSIEAAIKMVNPEKFFRVNRSQVVCIDYIEQIVQLSTARLKLTMRNYTDEVIVSRERVSEFKSWLAEN</sequence>
<gene>
    <name evidence="1" type="ORF">AS202_02920</name>
</gene>
<proteinExistence type="predicted"/>
<dbReference type="InterPro" id="IPR011006">
    <property type="entry name" value="CheY-like_superfamily"/>
</dbReference>
<name>A0A0S7E8L3_9FLAO</name>
<dbReference type="Gene3D" id="3.40.50.2300">
    <property type="match status" value="1"/>
</dbReference>
<evidence type="ECO:0000313" key="1">
    <source>
        <dbReference type="EMBL" id="ALU25172.1"/>
    </source>
</evidence>
<dbReference type="PROSITE" id="PS50110">
    <property type="entry name" value="RESPONSE_REGULATORY"/>
    <property type="match status" value="1"/>
</dbReference>
<dbReference type="PROSITE" id="PS50930">
    <property type="entry name" value="HTH_LYTTR"/>
    <property type="match status" value="1"/>
</dbReference>
<dbReference type="AlphaFoldDB" id="A0A0S7E8L3"/>
<dbReference type="EMBL" id="CP013690">
    <property type="protein sequence ID" value="ALU25172.1"/>
    <property type="molecule type" value="Genomic_DNA"/>
</dbReference>
<dbReference type="PANTHER" id="PTHR37299:SF1">
    <property type="entry name" value="STAGE 0 SPORULATION PROTEIN A HOMOLOG"/>
    <property type="match status" value="1"/>
</dbReference>
<dbReference type="Gene3D" id="2.40.50.1020">
    <property type="entry name" value="LytTr DNA-binding domain"/>
    <property type="match status" value="1"/>
</dbReference>
<organism evidence="1 2">
    <name type="scientific">Myroides odoratimimus</name>
    <dbReference type="NCBI Taxonomy" id="76832"/>
    <lineage>
        <taxon>Bacteria</taxon>
        <taxon>Pseudomonadati</taxon>
        <taxon>Bacteroidota</taxon>
        <taxon>Flavobacteriia</taxon>
        <taxon>Flavobacteriales</taxon>
        <taxon>Flavobacteriaceae</taxon>
        <taxon>Myroides</taxon>
    </lineage>
</organism>
<accession>A0A0S7E8L3</accession>
<reference evidence="1 2" key="1">
    <citation type="journal article" date="2016" name="J. Zhejiang Univ. Sci. B">
        <title>Antibiotic resistance mechanisms of Myroides sp.</title>
        <authorList>
            <person name="Hu S."/>
            <person name="Yuan S."/>
            <person name="Qu H."/>
            <person name="Jiang T."/>
            <person name="Zhou Y."/>
            <person name="Wang M."/>
            <person name="Ming D."/>
        </authorList>
    </citation>
    <scope>NUCLEOTIDE SEQUENCE [LARGE SCALE GENOMIC DNA]</scope>
    <source>
        <strain evidence="1 2">PR63039</strain>
    </source>
</reference>
<dbReference type="SUPFAM" id="SSF52172">
    <property type="entry name" value="CheY-like"/>
    <property type="match status" value="1"/>
</dbReference>
<dbReference type="RefSeq" id="WP_006259602.1">
    <property type="nucleotide sequence ID" value="NZ_BCMQ01000005.1"/>
</dbReference>
<dbReference type="SMART" id="SM00850">
    <property type="entry name" value="LytTR"/>
    <property type="match status" value="1"/>
</dbReference>
<dbReference type="InterPro" id="IPR007492">
    <property type="entry name" value="LytTR_DNA-bd_dom"/>
</dbReference>
<dbReference type="GO" id="GO:0000156">
    <property type="term" value="F:phosphorelay response regulator activity"/>
    <property type="evidence" value="ECO:0007669"/>
    <property type="project" value="InterPro"/>
</dbReference>
<evidence type="ECO:0000313" key="2">
    <source>
        <dbReference type="Proteomes" id="UP000069030"/>
    </source>
</evidence>
<dbReference type="InterPro" id="IPR001789">
    <property type="entry name" value="Sig_transdc_resp-reg_receiver"/>
</dbReference>
<dbReference type="Proteomes" id="UP000069030">
    <property type="component" value="Chromosome"/>
</dbReference>